<dbReference type="InterPro" id="IPR005475">
    <property type="entry name" value="Transketolase-like_Pyr-bd"/>
</dbReference>
<evidence type="ECO:0000259" key="9">
    <source>
        <dbReference type="SMART" id="SM00861"/>
    </source>
</evidence>
<dbReference type="InterPro" id="IPR009014">
    <property type="entry name" value="Transketo_C/PFOR_II"/>
</dbReference>
<comment type="catalytic activity">
    <reaction evidence="8">
        <text>D-sedoheptulose 7-phosphate + D-glyceraldehyde 3-phosphate = aldehydo-D-ribose 5-phosphate + D-xylulose 5-phosphate</text>
        <dbReference type="Rhea" id="RHEA:10508"/>
        <dbReference type="ChEBI" id="CHEBI:57483"/>
        <dbReference type="ChEBI" id="CHEBI:57737"/>
        <dbReference type="ChEBI" id="CHEBI:58273"/>
        <dbReference type="ChEBI" id="CHEBI:59776"/>
        <dbReference type="EC" id="2.2.1.1"/>
    </reaction>
</comment>
<organism evidence="10 11">
    <name type="scientific">Youngiibacter multivorans</name>
    <dbReference type="NCBI Taxonomy" id="937251"/>
    <lineage>
        <taxon>Bacteria</taxon>
        <taxon>Bacillati</taxon>
        <taxon>Bacillota</taxon>
        <taxon>Clostridia</taxon>
        <taxon>Eubacteriales</taxon>
        <taxon>Clostridiaceae</taxon>
        <taxon>Youngiibacter</taxon>
    </lineage>
</organism>
<evidence type="ECO:0000256" key="4">
    <source>
        <dbReference type="ARBA" id="ARBA00022679"/>
    </source>
</evidence>
<dbReference type="EC" id="2.2.1.1" evidence="10"/>
<evidence type="ECO:0000256" key="7">
    <source>
        <dbReference type="ARBA" id="ARBA00023052"/>
    </source>
</evidence>
<name>A0ABS4G0R8_9CLOT</name>
<evidence type="ECO:0000256" key="5">
    <source>
        <dbReference type="ARBA" id="ARBA00022723"/>
    </source>
</evidence>
<evidence type="ECO:0000256" key="2">
    <source>
        <dbReference type="ARBA" id="ARBA00001964"/>
    </source>
</evidence>
<dbReference type="RefSeq" id="WP_209458384.1">
    <property type="nucleotide sequence ID" value="NZ_JAGGKC010000003.1"/>
</dbReference>
<evidence type="ECO:0000256" key="1">
    <source>
        <dbReference type="ARBA" id="ARBA00001946"/>
    </source>
</evidence>
<dbReference type="InterPro" id="IPR055152">
    <property type="entry name" value="Transketolase-like_C_2"/>
</dbReference>
<dbReference type="Proteomes" id="UP001519271">
    <property type="component" value="Unassembled WGS sequence"/>
</dbReference>
<evidence type="ECO:0000256" key="3">
    <source>
        <dbReference type="ARBA" id="ARBA00007131"/>
    </source>
</evidence>
<comment type="cofactor">
    <cofactor evidence="1">
        <name>Mg(2+)</name>
        <dbReference type="ChEBI" id="CHEBI:18420"/>
    </cofactor>
</comment>
<dbReference type="GO" id="GO:0004802">
    <property type="term" value="F:transketolase activity"/>
    <property type="evidence" value="ECO:0007669"/>
    <property type="project" value="UniProtKB-EC"/>
</dbReference>
<comment type="similarity">
    <text evidence="3">Belongs to the transketolase family.</text>
</comment>
<accession>A0ABS4G0R8</accession>
<comment type="caution">
    <text evidence="10">The sequence shown here is derived from an EMBL/GenBank/DDBJ whole genome shotgun (WGS) entry which is preliminary data.</text>
</comment>
<protein>
    <submittedName>
        <fullName evidence="10">Transketolase</fullName>
        <ecNumber evidence="10">2.2.1.1</ecNumber>
    </submittedName>
</protein>
<dbReference type="Gene3D" id="3.40.50.970">
    <property type="match status" value="2"/>
</dbReference>
<dbReference type="EMBL" id="JAGGKC010000003">
    <property type="protein sequence ID" value="MBP1918145.1"/>
    <property type="molecule type" value="Genomic_DNA"/>
</dbReference>
<dbReference type="Pfam" id="PF22613">
    <property type="entry name" value="Transketolase_C_1"/>
    <property type="match status" value="1"/>
</dbReference>
<keyword evidence="4 10" id="KW-0808">Transferase</keyword>
<keyword evidence="6" id="KW-0460">Magnesium</keyword>
<dbReference type="SUPFAM" id="SSF52922">
    <property type="entry name" value="TK C-terminal domain-like"/>
    <property type="match status" value="1"/>
</dbReference>
<sequence>MNSVDLKTINAIRFLSADMVERAGAGSAGTGMGSAAIAYSLFSNHLKFDPENLEWENRDRFIMASEQGGPLLYALLHLFTGSISIEELKRFGQWEANMPVYPEKDTRRGVEATIGQYGQAIANAVGMALAEKQLAERFNKPGYDVISHYTYVLASDESLMNGNASESCAVAGKLKLGNLIVLYEDDGMTPEGSSAEMYPEDIRMRFKAMGWQVQDVRDGNDPAVIDNAISQAKRIHGKPALICIKVQTGYGCPGKANTREALTGPLGRASISKARESLRWTYGNFVVPDDIRSRIKEIIMVKSREALKWRNLIEGYKNDFPELSEELKCWYGGKHLRNIDVEGLYKNGKDKESTMESSKKIFDIFMEGIGSLMAGFSETAGFEVTEADSGTIRSSGMKALKLGSRVNALGGIANGAALHGGIKYISFARASSGYGLLPAMKLSAMMKLDSVFVLTDDSLSLGERGPSGRALEVQELMEGIAGLVIFRPGDAVETASAWIKAMESVTGPTVIMVSRISASIMKGSSKEAEKGGYILAKETSKKPDLIIASTGYEAGIALKVRKILIEKGMDVRVISIPSKGLFLAQSKDYVDGVLAKDIKKRMAVEAGSPSRWQWFLGKKGRFAISDDCNGTGPSQTLLKKCGLTPEKVAEEALKLLK</sequence>
<dbReference type="SMART" id="SM00861">
    <property type="entry name" value="Transket_pyr"/>
    <property type="match status" value="1"/>
</dbReference>
<dbReference type="PANTHER" id="PTHR43522:SF2">
    <property type="entry name" value="TRANSKETOLASE 1-RELATED"/>
    <property type="match status" value="1"/>
</dbReference>
<keyword evidence="11" id="KW-1185">Reference proteome</keyword>
<evidence type="ECO:0000256" key="8">
    <source>
        <dbReference type="ARBA" id="ARBA00049473"/>
    </source>
</evidence>
<dbReference type="SUPFAM" id="SSF52518">
    <property type="entry name" value="Thiamin diphosphate-binding fold (THDP-binding)"/>
    <property type="match status" value="2"/>
</dbReference>
<evidence type="ECO:0000313" key="11">
    <source>
        <dbReference type="Proteomes" id="UP001519271"/>
    </source>
</evidence>
<dbReference type="Pfam" id="PF00456">
    <property type="entry name" value="Transketolase_N"/>
    <property type="match status" value="1"/>
</dbReference>
<dbReference type="InterPro" id="IPR029061">
    <property type="entry name" value="THDP-binding"/>
</dbReference>
<dbReference type="Pfam" id="PF02779">
    <property type="entry name" value="Transket_pyr"/>
    <property type="match status" value="1"/>
</dbReference>
<proteinExistence type="inferred from homology"/>
<gene>
    <name evidence="10" type="ORF">J2Z34_000616</name>
</gene>
<feature type="domain" description="Transketolase-like pyrimidine-binding" evidence="9">
    <location>
        <begin position="352"/>
        <end position="520"/>
    </location>
</feature>
<dbReference type="InterPro" id="IPR033247">
    <property type="entry name" value="Transketolase_fam"/>
</dbReference>
<dbReference type="Gene3D" id="3.40.50.920">
    <property type="match status" value="1"/>
</dbReference>
<evidence type="ECO:0000256" key="6">
    <source>
        <dbReference type="ARBA" id="ARBA00022842"/>
    </source>
</evidence>
<keyword evidence="5" id="KW-0479">Metal-binding</keyword>
<comment type="cofactor">
    <cofactor evidence="2">
        <name>thiamine diphosphate</name>
        <dbReference type="ChEBI" id="CHEBI:58937"/>
    </cofactor>
</comment>
<dbReference type="PANTHER" id="PTHR43522">
    <property type="entry name" value="TRANSKETOLASE"/>
    <property type="match status" value="1"/>
</dbReference>
<dbReference type="InterPro" id="IPR005474">
    <property type="entry name" value="Transketolase_N"/>
</dbReference>
<keyword evidence="7" id="KW-0786">Thiamine pyrophosphate</keyword>
<reference evidence="10 11" key="1">
    <citation type="submission" date="2021-03" db="EMBL/GenBank/DDBJ databases">
        <title>Genomic Encyclopedia of Type Strains, Phase IV (KMG-IV): sequencing the most valuable type-strain genomes for metagenomic binning, comparative biology and taxonomic classification.</title>
        <authorList>
            <person name="Goeker M."/>
        </authorList>
    </citation>
    <scope>NUCLEOTIDE SEQUENCE [LARGE SCALE GENOMIC DNA]</scope>
    <source>
        <strain evidence="10 11">DSM 6139</strain>
    </source>
</reference>
<evidence type="ECO:0000313" key="10">
    <source>
        <dbReference type="EMBL" id="MBP1918145.1"/>
    </source>
</evidence>